<keyword evidence="2" id="KW-1185">Reference proteome</keyword>
<reference evidence="1 2" key="1">
    <citation type="journal article" date="2021" name="Hortic Res">
        <title>High-quality reference genome and annotation aids understanding of berry development for evergreen blueberry (Vaccinium darrowii).</title>
        <authorList>
            <person name="Yu J."/>
            <person name="Hulse-Kemp A.M."/>
            <person name="Babiker E."/>
            <person name="Staton M."/>
        </authorList>
    </citation>
    <scope>NUCLEOTIDE SEQUENCE [LARGE SCALE GENOMIC DNA]</scope>
    <source>
        <strain evidence="2">cv. NJ 8807/NJ 8810</strain>
        <tissue evidence="1">Young leaf</tissue>
    </source>
</reference>
<organism evidence="1 2">
    <name type="scientific">Vaccinium darrowii</name>
    <dbReference type="NCBI Taxonomy" id="229202"/>
    <lineage>
        <taxon>Eukaryota</taxon>
        <taxon>Viridiplantae</taxon>
        <taxon>Streptophyta</taxon>
        <taxon>Embryophyta</taxon>
        <taxon>Tracheophyta</taxon>
        <taxon>Spermatophyta</taxon>
        <taxon>Magnoliopsida</taxon>
        <taxon>eudicotyledons</taxon>
        <taxon>Gunneridae</taxon>
        <taxon>Pentapetalae</taxon>
        <taxon>asterids</taxon>
        <taxon>Ericales</taxon>
        <taxon>Ericaceae</taxon>
        <taxon>Vaccinioideae</taxon>
        <taxon>Vaccinieae</taxon>
        <taxon>Vaccinium</taxon>
    </lineage>
</organism>
<dbReference type="EMBL" id="CM037162">
    <property type="protein sequence ID" value="KAH7864156.1"/>
    <property type="molecule type" value="Genomic_DNA"/>
</dbReference>
<proteinExistence type="predicted"/>
<evidence type="ECO:0000313" key="2">
    <source>
        <dbReference type="Proteomes" id="UP000828048"/>
    </source>
</evidence>
<accession>A0ACB7ZFF0</accession>
<comment type="caution">
    <text evidence="1">The sequence shown here is derived from an EMBL/GenBank/DDBJ whole genome shotgun (WGS) entry which is preliminary data.</text>
</comment>
<protein>
    <submittedName>
        <fullName evidence="1">Uncharacterized protein</fullName>
    </submittedName>
</protein>
<gene>
    <name evidence="1" type="ORF">Vadar_026425</name>
</gene>
<name>A0ACB7ZFF0_9ERIC</name>
<evidence type="ECO:0000313" key="1">
    <source>
        <dbReference type="EMBL" id="KAH7864156.1"/>
    </source>
</evidence>
<sequence>MGGLGETTLAQAAFNDERMKIHFSPRIWIHVSEDFNLKRVIKLIIESISGGPYQVSDLNLAQRKLREMLNGKRYLIVLDDVWDEDKEKWDKLKCILARGSKGSSVIVTTHVE</sequence>
<dbReference type="Proteomes" id="UP000828048">
    <property type="component" value="Chromosome 12"/>
</dbReference>